<organism evidence="1 2">
    <name type="scientific">Aristaeella hokkaidonensis</name>
    <dbReference type="NCBI Taxonomy" id="3046382"/>
    <lineage>
        <taxon>Bacteria</taxon>
        <taxon>Bacillati</taxon>
        <taxon>Bacillota</taxon>
        <taxon>Clostridia</taxon>
        <taxon>Eubacteriales</taxon>
        <taxon>Aristaeellaceae</taxon>
        <taxon>Aristaeella</taxon>
    </lineage>
</organism>
<reference evidence="1" key="1">
    <citation type="submission" date="2021-01" db="EMBL/GenBank/DDBJ databases">
        <title>Complete genome sequence of Clostridiales bacterium R-7.</title>
        <authorList>
            <person name="Mahoney-Kurpe S.C."/>
            <person name="Palevich N."/>
            <person name="Koike S."/>
            <person name="Moon C.D."/>
            <person name="Attwood G.T."/>
        </authorList>
    </citation>
    <scope>NUCLEOTIDE SEQUENCE</scope>
    <source>
        <strain evidence="1">R-7</strain>
    </source>
</reference>
<dbReference type="Proteomes" id="UP000682782">
    <property type="component" value="Chromosome"/>
</dbReference>
<sequence>MAGKLTVGLAAHVDAGKTTLSEAMLFLSGAVRRQGRVDHGDAFLDTEQMEKERGITIFSKEARLTWGKTDLTLVDTPGHTDFAGETERAISVMDAAVLVISATEGVQSHTRTLWKLLERSGVPVILFANKMDRYEGSRKELITALGALSDRIADFTGDPSEAAALCDETCLDLYLRDGAVPEKRIRSLIRERKLFPCFFGAALKNEGVEPLLDFLAGFAEEKEYPKEFGARVYKIARDPQGNRLTFLKVTGGELKTRDQVTGGTGENSWTEKIAEIRQYSGARYSAAQRAAAGELCCVTGLSKAMPGDGLGAEYIKGEQTLRPCYACRVIPGPGEDLHKVLDCLKTLTEEEPLLQTEFVEARREIRVHSMGDVYLEVLRRQMKDRFGIEISFGETSVLYRETIMAPAEGVGHYEPLRHYAEVHLWMEPLPAGSGLVFDTDVSTDDLALNWQRLILTHLQEKIHRGILTGAPITDMKITLIAGKAHLKHTEGGDFRQATYRAVRQGLMKAGCVLLEPYLSLEITVPQEALGRVMNDLTLMGGRPEGPEDAEEGLRKIRAVVPASACRNYARDLSARTGGAGRMIASFSAYLPCAEAEKVIAEKAYDPLRDVMNPADSVFCSHGAGVSVPWDQVEQYMHLPLKEERKKAEAAPAVRTVGAAPYRGTAEEEETLRHIFEKTYGPVKAQRLMNPVPKETPAEKLPEEKRTPAPEGEILLVDGYNVLFAWDEWKDRVQENFDAARMQLTELMCDYAGMTGREVILVFDAYKVKGNPGSAEKYKNIYVVYTREAQTADAYIEKTTLLARNRARVRVVTSDRPEQLIALGNEALRTSAREFRREVIGVQGSVAEYLQKNYRPGTERSLERLYKEAWKKSRENNDA</sequence>
<keyword evidence="2" id="KW-1185">Reference proteome</keyword>
<gene>
    <name evidence="1" type="ORF">JYE49_13795</name>
</gene>
<evidence type="ECO:0000313" key="2">
    <source>
        <dbReference type="Proteomes" id="UP000682782"/>
    </source>
</evidence>
<dbReference type="EMBL" id="CP068393">
    <property type="protein sequence ID" value="QUC66894.1"/>
    <property type="molecule type" value="Genomic_DNA"/>
</dbReference>
<protein>
    <submittedName>
        <fullName evidence="1">TetM/TetW/TetO/TetS family tetracycline resistance ribosomal protection protein</fullName>
    </submittedName>
</protein>
<evidence type="ECO:0000313" key="1">
    <source>
        <dbReference type="EMBL" id="QUC66894.1"/>
    </source>
</evidence>
<proteinExistence type="predicted"/>
<accession>A0AC61MW36</accession>
<name>A0AC61MW36_9FIRM</name>